<evidence type="ECO:0000313" key="2">
    <source>
        <dbReference type="Proteomes" id="UP000499080"/>
    </source>
</evidence>
<accession>A0A4Y2CRS1</accession>
<comment type="caution">
    <text evidence="1">The sequence shown here is derived from an EMBL/GenBank/DDBJ whole genome shotgun (WGS) entry which is preliminary data.</text>
</comment>
<proteinExistence type="predicted"/>
<dbReference type="AlphaFoldDB" id="A0A4Y2CRS1"/>
<dbReference type="Proteomes" id="UP000499080">
    <property type="component" value="Unassembled WGS sequence"/>
</dbReference>
<protein>
    <submittedName>
        <fullName evidence="1">Uncharacterized protein</fullName>
    </submittedName>
</protein>
<organism evidence="1 2">
    <name type="scientific">Araneus ventricosus</name>
    <name type="common">Orbweaver spider</name>
    <name type="synonym">Epeira ventricosa</name>
    <dbReference type="NCBI Taxonomy" id="182803"/>
    <lineage>
        <taxon>Eukaryota</taxon>
        <taxon>Metazoa</taxon>
        <taxon>Ecdysozoa</taxon>
        <taxon>Arthropoda</taxon>
        <taxon>Chelicerata</taxon>
        <taxon>Arachnida</taxon>
        <taxon>Araneae</taxon>
        <taxon>Araneomorphae</taxon>
        <taxon>Entelegynae</taxon>
        <taxon>Araneoidea</taxon>
        <taxon>Araneidae</taxon>
        <taxon>Araneus</taxon>
    </lineage>
</organism>
<evidence type="ECO:0000313" key="1">
    <source>
        <dbReference type="EMBL" id="GBM06829.1"/>
    </source>
</evidence>
<reference evidence="1 2" key="1">
    <citation type="journal article" date="2019" name="Sci. Rep.">
        <title>Orb-weaving spider Araneus ventricosus genome elucidates the spidroin gene catalogue.</title>
        <authorList>
            <person name="Kono N."/>
            <person name="Nakamura H."/>
            <person name="Ohtoshi R."/>
            <person name="Moran D.A.P."/>
            <person name="Shinohara A."/>
            <person name="Yoshida Y."/>
            <person name="Fujiwara M."/>
            <person name="Mori M."/>
            <person name="Tomita M."/>
            <person name="Arakawa K."/>
        </authorList>
    </citation>
    <scope>NUCLEOTIDE SEQUENCE [LARGE SCALE GENOMIC DNA]</scope>
</reference>
<keyword evidence="2" id="KW-1185">Reference proteome</keyword>
<dbReference type="EMBL" id="BGPR01087350">
    <property type="protein sequence ID" value="GBM06829.1"/>
    <property type="molecule type" value="Genomic_DNA"/>
</dbReference>
<feature type="non-terminal residue" evidence="1">
    <location>
        <position position="49"/>
    </location>
</feature>
<sequence length="49" mass="5658">MNENSVYDRVAKTADQCRMLDPISQEEDVQNAYALLLTTMRNSRTPRIV</sequence>
<name>A0A4Y2CRS1_ARAVE</name>
<gene>
    <name evidence="1" type="ORF">AVEN_54696_1</name>
</gene>